<dbReference type="PROSITE" id="PS00012">
    <property type="entry name" value="PHOSPHOPANTETHEINE"/>
    <property type="match status" value="1"/>
</dbReference>
<dbReference type="EMBL" id="JBBMFJ010000010">
    <property type="protein sequence ID" value="MEQ2562835.1"/>
    <property type="molecule type" value="Genomic_DNA"/>
</dbReference>
<keyword evidence="4" id="KW-0547">Nucleotide-binding</keyword>
<comment type="cofactor">
    <cofactor evidence="1">
        <name>pantetheine 4'-phosphate</name>
        <dbReference type="ChEBI" id="CHEBI:47942"/>
    </cofactor>
</comment>
<dbReference type="InterPro" id="IPR000873">
    <property type="entry name" value="AMP-dep_synth/lig_dom"/>
</dbReference>
<dbReference type="Gene3D" id="3.40.50.12780">
    <property type="entry name" value="N-terminal domain of ligase-like"/>
    <property type="match status" value="1"/>
</dbReference>
<dbReference type="InterPro" id="IPR006162">
    <property type="entry name" value="Ppantetheine_attach_site"/>
</dbReference>
<dbReference type="Pfam" id="PF23562">
    <property type="entry name" value="AMP-binding_C_3"/>
    <property type="match status" value="1"/>
</dbReference>
<dbReference type="Pfam" id="PF00550">
    <property type="entry name" value="PP-binding"/>
    <property type="match status" value="1"/>
</dbReference>
<dbReference type="Pfam" id="PF00501">
    <property type="entry name" value="AMP-binding"/>
    <property type="match status" value="1"/>
</dbReference>
<dbReference type="SUPFAM" id="SSF56801">
    <property type="entry name" value="Acetyl-CoA synthetase-like"/>
    <property type="match status" value="2"/>
</dbReference>
<evidence type="ECO:0000313" key="7">
    <source>
        <dbReference type="EMBL" id="MEQ2562835.1"/>
    </source>
</evidence>
<accession>A0ABV1HKI8</accession>
<dbReference type="Gene3D" id="3.30.559.10">
    <property type="entry name" value="Chloramphenicol acetyltransferase-like domain"/>
    <property type="match status" value="1"/>
</dbReference>
<dbReference type="InterPro" id="IPR001242">
    <property type="entry name" value="Condensation_dom"/>
</dbReference>
<comment type="caution">
    <text evidence="7">The sequence shown here is derived from an EMBL/GenBank/DDBJ whole genome shotgun (WGS) entry which is preliminary data.</text>
</comment>
<dbReference type="PANTHER" id="PTHR43272">
    <property type="entry name" value="LONG-CHAIN-FATTY-ACID--COA LIGASE"/>
    <property type="match status" value="1"/>
</dbReference>
<dbReference type="Gene3D" id="3.30.559.30">
    <property type="entry name" value="Nonribosomal peptide synthetase, condensation domain"/>
    <property type="match status" value="1"/>
</dbReference>
<organism evidence="7 8">
    <name type="scientific">Ventrimonas faecis</name>
    <dbReference type="NCBI Taxonomy" id="3133170"/>
    <lineage>
        <taxon>Bacteria</taxon>
        <taxon>Bacillati</taxon>
        <taxon>Bacillota</taxon>
        <taxon>Clostridia</taxon>
        <taxon>Lachnospirales</taxon>
        <taxon>Lachnospiraceae</taxon>
        <taxon>Ventrimonas</taxon>
    </lineage>
</organism>
<dbReference type="InterPro" id="IPR042099">
    <property type="entry name" value="ANL_N_sf"/>
</dbReference>
<dbReference type="PROSITE" id="PS50075">
    <property type="entry name" value="CARRIER"/>
    <property type="match status" value="1"/>
</dbReference>
<evidence type="ECO:0000256" key="5">
    <source>
        <dbReference type="ARBA" id="ARBA00022840"/>
    </source>
</evidence>
<gene>
    <name evidence="7" type="ORF">WMO41_06620</name>
</gene>
<reference evidence="7 8" key="1">
    <citation type="submission" date="2024-03" db="EMBL/GenBank/DDBJ databases">
        <title>Human intestinal bacterial collection.</title>
        <authorList>
            <person name="Pauvert C."/>
            <person name="Hitch T.C.A."/>
            <person name="Clavel T."/>
        </authorList>
    </citation>
    <scope>NUCLEOTIDE SEQUENCE [LARGE SCALE GENOMIC DNA]</scope>
    <source>
        <strain evidence="7 8">CLA-AP-H27</strain>
    </source>
</reference>
<dbReference type="Pfam" id="PF00668">
    <property type="entry name" value="Condensation"/>
    <property type="match status" value="1"/>
</dbReference>
<dbReference type="PANTHER" id="PTHR43272:SF33">
    <property type="entry name" value="AMP-BINDING DOMAIN-CONTAINING PROTEIN-RELATED"/>
    <property type="match status" value="1"/>
</dbReference>
<keyword evidence="3" id="KW-0597">Phosphoprotein</keyword>
<dbReference type="InterPro" id="IPR009081">
    <property type="entry name" value="PP-bd_ACP"/>
</dbReference>
<dbReference type="InterPro" id="IPR023213">
    <property type="entry name" value="CAT-like_dom_sf"/>
</dbReference>
<dbReference type="Gene3D" id="1.10.1200.10">
    <property type="entry name" value="ACP-like"/>
    <property type="match status" value="1"/>
</dbReference>
<keyword evidence="5" id="KW-0067">ATP-binding</keyword>
<proteinExistence type="predicted"/>
<name>A0ABV1HKI8_9FIRM</name>
<protein>
    <submittedName>
        <fullName evidence="7">AMP-binding protein</fullName>
    </submittedName>
</protein>
<keyword evidence="8" id="KW-1185">Reference proteome</keyword>
<evidence type="ECO:0000259" key="6">
    <source>
        <dbReference type="PROSITE" id="PS50075"/>
    </source>
</evidence>
<keyword evidence="2" id="KW-0596">Phosphopantetheine</keyword>
<dbReference type="Proteomes" id="UP001437460">
    <property type="component" value="Unassembled WGS sequence"/>
</dbReference>
<dbReference type="InterPro" id="IPR036736">
    <property type="entry name" value="ACP-like_sf"/>
</dbReference>
<evidence type="ECO:0000256" key="2">
    <source>
        <dbReference type="ARBA" id="ARBA00022450"/>
    </source>
</evidence>
<evidence type="ECO:0000256" key="3">
    <source>
        <dbReference type="ARBA" id="ARBA00022553"/>
    </source>
</evidence>
<evidence type="ECO:0000256" key="1">
    <source>
        <dbReference type="ARBA" id="ARBA00001957"/>
    </source>
</evidence>
<dbReference type="SUPFAM" id="SSF47336">
    <property type="entry name" value="ACP-like"/>
    <property type="match status" value="1"/>
</dbReference>
<evidence type="ECO:0000256" key="4">
    <source>
        <dbReference type="ARBA" id="ARBA00022741"/>
    </source>
</evidence>
<sequence length="1201" mass="136792">MMLYENTRTVYDLVHNAAAEHGDRVFLQYEENGIVFRVTYKEFADECDAIAVWAREKRAQVGHKLKVGILGVSSHHYLAVLLGVMSGGDTGIPLDVQLNAEKLADCLNRSDVDVLFYDWDFHPLTEEVKETCPEVVEYISLQHGKHVNCSDKILKAYAGQRVESDAKAEKCAMILFTSGTTGRGKGVMLSNGNLMDNNFCTTDTNHPENEIYLNVLPIHHVFCLNGDVFTVMRYGGILCLNRDMKKLAEHILLFEPTVIRMVPMMAKALYNRIAILNRQHPEVPIRKVKEQVLGTRLHKIISGGGYLAPDLAANYQRLGIAIAQGYGMSECSPKISSPDWTRPDKIASVGRIVDRCEVRIVDGEIQVKSPSVMMGYYKEPDKTAEAITPDGWLCTGDIGHVDEEGFLYLTGRKKNLIILSNGENVAPEELENLFEDERLIEDILVYGADDTICAEVYPNFKYAEAANITDIEGTVTQIIKKHNGELPTFKRIMRSSIREVPFAKTSSRKIIRNQYLEGKKQEEQKEKNLRMPETALQKQIYECIAAVLGHRRFGIDTELYEAGLDSLGSVLLLTDLYQILKISMTLDDLLQHASVLKLEAFALAGAGENKVDYTVRPVYPLTNLQLYFAYVMRGNTTANLPFLYKLDARTDLRRLKFAVEQLFEVHPELKAIIQMAEGRYQIFRDDKRKIDIPIVKLSDAQWEETRKGLLYPYLYGEGENLFHIGIYQTDSANYFFFDIAHIMGDGMTMNVLFEDLDQLYLGKAVEPETYTFYEYILDEKNRDARGLRTKNEAYFQGLMKDFKVRKSILTRKDCYSLEHGVNAVLKDRFETLNRRNVTAFCRKYGVSENVFFLTAYNLSIGIFSGEKDTVSASIHSGRTDSRWNRLAGPLFLTYFFRCTETTDQTVPELLKANGKQIMDTMRCYISNLHADEMFFQYQGDILNIDTIGGYPAERQHIQLDALPFHLQVFTDERGYYYELRYWENRFDAAQLRNFMIVMESLMDAMQEETLVRRVNRHLPEKLFPLHYTIGVEALNQEAKDQLVSGTGGSETIKVYVFDENCKKKPFGAWGRLYVMDHKPAKYLDEITNPYGPGTLYDTGRTARILPDGSLDFLEQGGRTIMQEGIMGRQFHDLYQLETVLKQVPGVEEAAAYVRYTEGNKLVLTAEVKGTMAQDADALKAYVEAQCGKAHVPEILWKPSNI</sequence>
<dbReference type="SUPFAM" id="SSF52777">
    <property type="entry name" value="CoA-dependent acyltransferases"/>
    <property type="match status" value="2"/>
</dbReference>
<feature type="domain" description="Carrier" evidence="6">
    <location>
        <begin position="531"/>
        <end position="606"/>
    </location>
</feature>
<dbReference type="RefSeq" id="WP_349229066.1">
    <property type="nucleotide sequence ID" value="NZ_JBBMFJ010000010.1"/>
</dbReference>
<evidence type="ECO:0000313" key="8">
    <source>
        <dbReference type="Proteomes" id="UP001437460"/>
    </source>
</evidence>